<dbReference type="Proteomes" id="UP000008311">
    <property type="component" value="Unassembled WGS sequence"/>
</dbReference>
<accession>B9RQ58</accession>
<name>B9RQ58_RICCO</name>
<organism evidence="1 2">
    <name type="scientific">Ricinus communis</name>
    <name type="common">Castor bean</name>
    <dbReference type="NCBI Taxonomy" id="3988"/>
    <lineage>
        <taxon>Eukaryota</taxon>
        <taxon>Viridiplantae</taxon>
        <taxon>Streptophyta</taxon>
        <taxon>Embryophyta</taxon>
        <taxon>Tracheophyta</taxon>
        <taxon>Spermatophyta</taxon>
        <taxon>Magnoliopsida</taxon>
        <taxon>eudicotyledons</taxon>
        <taxon>Gunneridae</taxon>
        <taxon>Pentapetalae</taxon>
        <taxon>rosids</taxon>
        <taxon>fabids</taxon>
        <taxon>Malpighiales</taxon>
        <taxon>Euphorbiaceae</taxon>
        <taxon>Acalyphoideae</taxon>
        <taxon>Acalypheae</taxon>
        <taxon>Ricinus</taxon>
    </lineage>
</organism>
<dbReference type="AlphaFoldDB" id="B9RQ58"/>
<sequence>MAAAGKMVENSNTVKWSEPMAVTYGFKTAWECGFRQGSSFVSSMGFRTTF</sequence>
<dbReference type="EMBL" id="EQ973800">
    <property type="protein sequence ID" value="EEF46546.1"/>
    <property type="molecule type" value="Genomic_DNA"/>
</dbReference>
<evidence type="ECO:0000313" key="2">
    <source>
        <dbReference type="Proteomes" id="UP000008311"/>
    </source>
</evidence>
<gene>
    <name evidence="1" type="ORF">RCOM_0955890</name>
</gene>
<proteinExistence type="predicted"/>
<reference evidence="2" key="1">
    <citation type="journal article" date="2010" name="Nat. Biotechnol.">
        <title>Draft genome sequence of the oilseed species Ricinus communis.</title>
        <authorList>
            <person name="Chan A.P."/>
            <person name="Crabtree J."/>
            <person name="Zhao Q."/>
            <person name="Lorenzi H."/>
            <person name="Orvis J."/>
            <person name="Puiu D."/>
            <person name="Melake-Berhan A."/>
            <person name="Jones K.M."/>
            <person name="Redman J."/>
            <person name="Chen G."/>
            <person name="Cahoon E.B."/>
            <person name="Gedil M."/>
            <person name="Stanke M."/>
            <person name="Haas B.J."/>
            <person name="Wortman J.R."/>
            <person name="Fraser-Liggett C.M."/>
            <person name="Ravel J."/>
            <person name="Rabinowicz P.D."/>
        </authorList>
    </citation>
    <scope>NUCLEOTIDE SEQUENCE [LARGE SCALE GENOMIC DNA]</scope>
    <source>
        <strain evidence="2">cv. Hale</strain>
    </source>
</reference>
<dbReference type="InParanoid" id="B9RQ58"/>
<keyword evidence="2" id="KW-1185">Reference proteome</keyword>
<protein>
    <submittedName>
        <fullName evidence="1">Uncharacterized protein</fullName>
    </submittedName>
</protein>
<evidence type="ECO:0000313" key="1">
    <source>
        <dbReference type="EMBL" id="EEF46546.1"/>
    </source>
</evidence>